<reference evidence="2" key="1">
    <citation type="submission" date="2022-12" db="EMBL/GenBank/DDBJ databases">
        <title>Genome assemblies of Blomia tropicalis.</title>
        <authorList>
            <person name="Cui Y."/>
        </authorList>
    </citation>
    <scope>NUCLEOTIDE SEQUENCE</scope>
    <source>
        <tissue evidence="2">Adult mites</tissue>
    </source>
</reference>
<name>A0A9Q0RIE9_BLOTA</name>
<accession>A0A9Q0RIE9</accession>
<organism evidence="2 3">
    <name type="scientific">Blomia tropicalis</name>
    <name type="common">Mite</name>
    <dbReference type="NCBI Taxonomy" id="40697"/>
    <lineage>
        <taxon>Eukaryota</taxon>
        <taxon>Metazoa</taxon>
        <taxon>Ecdysozoa</taxon>
        <taxon>Arthropoda</taxon>
        <taxon>Chelicerata</taxon>
        <taxon>Arachnida</taxon>
        <taxon>Acari</taxon>
        <taxon>Acariformes</taxon>
        <taxon>Sarcoptiformes</taxon>
        <taxon>Astigmata</taxon>
        <taxon>Glycyphagoidea</taxon>
        <taxon>Echimyopodidae</taxon>
        <taxon>Blomia</taxon>
    </lineage>
</organism>
<gene>
    <name evidence="2" type="ORF">RDWZM_007930</name>
</gene>
<protein>
    <recommendedName>
        <fullName evidence="4">DUF19 domain-containing protein</fullName>
    </recommendedName>
</protein>
<evidence type="ECO:0000256" key="1">
    <source>
        <dbReference type="SAM" id="SignalP"/>
    </source>
</evidence>
<dbReference type="Proteomes" id="UP001142055">
    <property type="component" value="Chromosome 3"/>
</dbReference>
<sequence length="262" mass="30032">MKFVAPLIVLVVLMVQINRSISAKKKAKPLIFHNKTICTPKNEARIERLYGKVTIIGPNGSKFPENTDQLKKFCSDMKKNLKEIEHYTKQCYTKEVQQYSSLAIYTIRSTIRRYCSKRMSKFMADLMSVAPCGNRYVQPNDVCVRNFIEKTAPLVYIDDDKKKIPHICCNYYTASNCLEEFLNSIKCLGPYAGNVMDIFRTSTQQVVDFSCGEYTDQTDGCKRLGPMPKPRQPNKKRYVSIPTVLVDVLDSIEDYIVPGEFN</sequence>
<evidence type="ECO:0000313" key="2">
    <source>
        <dbReference type="EMBL" id="KAJ6216773.1"/>
    </source>
</evidence>
<feature type="signal peptide" evidence="1">
    <location>
        <begin position="1"/>
        <end position="22"/>
    </location>
</feature>
<feature type="chain" id="PRO_5040231483" description="DUF19 domain-containing protein" evidence="1">
    <location>
        <begin position="23"/>
        <end position="262"/>
    </location>
</feature>
<keyword evidence="3" id="KW-1185">Reference proteome</keyword>
<keyword evidence="1" id="KW-0732">Signal</keyword>
<evidence type="ECO:0000313" key="3">
    <source>
        <dbReference type="Proteomes" id="UP001142055"/>
    </source>
</evidence>
<dbReference type="OMA" id="KFHANST"/>
<comment type="caution">
    <text evidence="2">The sequence shown here is derived from an EMBL/GenBank/DDBJ whole genome shotgun (WGS) entry which is preliminary data.</text>
</comment>
<proteinExistence type="predicted"/>
<dbReference type="AlphaFoldDB" id="A0A9Q0RIE9"/>
<dbReference type="EMBL" id="JAPWDV010000003">
    <property type="protein sequence ID" value="KAJ6216773.1"/>
    <property type="molecule type" value="Genomic_DNA"/>
</dbReference>
<dbReference type="PANTHER" id="PTHR33964">
    <property type="entry name" value="RE45066P-RELATED"/>
    <property type="match status" value="1"/>
</dbReference>
<dbReference type="PANTHER" id="PTHR33964:SF1">
    <property type="entry name" value="RE45066P"/>
    <property type="match status" value="1"/>
</dbReference>
<dbReference type="OrthoDB" id="6492072at2759"/>
<evidence type="ECO:0008006" key="4">
    <source>
        <dbReference type="Google" id="ProtNLM"/>
    </source>
</evidence>